<dbReference type="InterPro" id="IPR008884">
    <property type="entry name" value="TylF_MeTrfase"/>
</dbReference>
<dbReference type="Pfam" id="PF13578">
    <property type="entry name" value="Methyltransf_24"/>
    <property type="match status" value="1"/>
</dbReference>
<sequence>MFLQGSFVVFLSLLCALQAASTRQPSRKRVAIHDDVCAKCHPGAPLPDRSTEFIQQLMTTLCGDSATVVSGRQPYGAFVAQMFQALRNSSYIPGNKLAVARMLADRGGLWLEFGVFRGHTINYLALAYNGTVVGFDSFKGLPEQWRPAIGALKGATQKGSFNLNGRLPKVKANVRLIKGLFEDTLPRFVQRLNRSRYVSLLHVDCDLYSSSKTVLKHVGPLLRPGSVVVFDELIHYVEYRNHELKALYELLAESGAQVEVLGFSGTHVQSDPQGEMQPQSVAVRLCSSYKPP</sequence>
<protein>
    <submittedName>
        <fullName evidence="2">Uncharacterized protein</fullName>
    </submittedName>
</protein>
<dbReference type="SUPFAM" id="SSF53335">
    <property type="entry name" value="S-adenosyl-L-methionine-dependent methyltransferases"/>
    <property type="match status" value="1"/>
</dbReference>
<accession>A0A7S1JE62</accession>
<dbReference type="AlphaFoldDB" id="A0A7S1JE62"/>
<evidence type="ECO:0000256" key="1">
    <source>
        <dbReference type="SAM" id="SignalP"/>
    </source>
</evidence>
<gene>
    <name evidence="2" type="ORF">EGYM00392_LOCUS51171</name>
</gene>
<reference evidence="2" key="1">
    <citation type="submission" date="2021-01" db="EMBL/GenBank/DDBJ databases">
        <authorList>
            <person name="Corre E."/>
            <person name="Pelletier E."/>
            <person name="Niang G."/>
            <person name="Scheremetjew M."/>
            <person name="Finn R."/>
            <person name="Kale V."/>
            <person name="Holt S."/>
            <person name="Cochrane G."/>
            <person name="Meng A."/>
            <person name="Brown T."/>
            <person name="Cohen L."/>
        </authorList>
    </citation>
    <scope>NUCLEOTIDE SEQUENCE</scope>
    <source>
        <strain evidence="2">NIES-381</strain>
    </source>
</reference>
<dbReference type="Gene3D" id="3.40.50.150">
    <property type="entry name" value="Vaccinia Virus protein VP39"/>
    <property type="match status" value="1"/>
</dbReference>
<dbReference type="EMBL" id="HBGA01139154">
    <property type="protein sequence ID" value="CAD9040005.1"/>
    <property type="molecule type" value="Transcribed_RNA"/>
</dbReference>
<keyword evidence="1" id="KW-0732">Signal</keyword>
<proteinExistence type="predicted"/>
<dbReference type="InterPro" id="IPR029063">
    <property type="entry name" value="SAM-dependent_MTases_sf"/>
</dbReference>
<name>A0A7S1JE62_9EUGL</name>
<organism evidence="2">
    <name type="scientific">Eutreptiella gymnastica</name>
    <dbReference type="NCBI Taxonomy" id="73025"/>
    <lineage>
        <taxon>Eukaryota</taxon>
        <taxon>Discoba</taxon>
        <taxon>Euglenozoa</taxon>
        <taxon>Euglenida</taxon>
        <taxon>Spirocuta</taxon>
        <taxon>Euglenophyceae</taxon>
        <taxon>Eutreptiales</taxon>
        <taxon>Eutreptiaceae</taxon>
        <taxon>Eutreptiella</taxon>
    </lineage>
</organism>
<feature type="signal peptide" evidence="1">
    <location>
        <begin position="1"/>
        <end position="22"/>
    </location>
</feature>
<feature type="chain" id="PRO_5031208835" evidence="1">
    <location>
        <begin position="23"/>
        <end position="292"/>
    </location>
</feature>
<evidence type="ECO:0000313" key="2">
    <source>
        <dbReference type="EMBL" id="CAD9040005.1"/>
    </source>
</evidence>
<dbReference type="PANTHER" id="PTHR40036:SF1">
    <property type="entry name" value="MACROCIN O-METHYLTRANSFERASE"/>
    <property type="match status" value="1"/>
</dbReference>
<dbReference type="PANTHER" id="PTHR40036">
    <property type="entry name" value="MACROCIN O-METHYLTRANSFERASE"/>
    <property type="match status" value="1"/>
</dbReference>